<dbReference type="Pfam" id="PF21018">
    <property type="entry name" value="BipA_C"/>
    <property type="match status" value="1"/>
</dbReference>
<dbReference type="InterPro" id="IPR047042">
    <property type="entry name" value="BipA_II"/>
</dbReference>
<reference evidence="3 4" key="1">
    <citation type="journal article" date="2020" name="Biotechnol. Biofuels">
        <title>New insights from the biogas microbiome by comprehensive genome-resolved metagenomics of nearly 1600 species originating from multiple anaerobic digesters.</title>
        <authorList>
            <person name="Campanaro S."/>
            <person name="Treu L."/>
            <person name="Rodriguez-R L.M."/>
            <person name="Kovalovszki A."/>
            <person name="Ziels R.M."/>
            <person name="Maus I."/>
            <person name="Zhu X."/>
            <person name="Kougias P.G."/>
            <person name="Basile A."/>
            <person name="Luo G."/>
            <person name="Schluter A."/>
            <person name="Konstantinidis K.T."/>
            <person name="Angelidaki I."/>
        </authorList>
    </citation>
    <scope>NUCLEOTIDE SEQUENCE [LARGE SCALE GENOMIC DNA]</scope>
    <source>
        <strain evidence="3">AS06rmzACSIP_65</strain>
    </source>
</reference>
<dbReference type="InterPro" id="IPR004161">
    <property type="entry name" value="EFTu-like_2"/>
</dbReference>
<dbReference type="InterPro" id="IPR048876">
    <property type="entry name" value="BipA_C"/>
</dbReference>
<dbReference type="Gene3D" id="3.40.50.300">
    <property type="entry name" value="P-loop containing nucleotide triphosphate hydrolases"/>
    <property type="match status" value="1"/>
</dbReference>
<dbReference type="InterPro" id="IPR042116">
    <property type="entry name" value="TypA/BipA_C"/>
</dbReference>
<dbReference type="Pfam" id="PF03144">
    <property type="entry name" value="GTP_EFTU_D2"/>
    <property type="match status" value="1"/>
</dbReference>
<dbReference type="Pfam" id="PF00679">
    <property type="entry name" value="EFG_C"/>
    <property type="match status" value="1"/>
</dbReference>
<dbReference type="SUPFAM" id="SSF52540">
    <property type="entry name" value="P-loop containing nucleoside triphosphate hydrolases"/>
    <property type="match status" value="1"/>
</dbReference>
<dbReference type="Proteomes" id="UP000545876">
    <property type="component" value="Unassembled WGS sequence"/>
</dbReference>
<dbReference type="GO" id="GO:1990904">
    <property type="term" value="C:ribonucleoprotein complex"/>
    <property type="evidence" value="ECO:0007669"/>
    <property type="project" value="TreeGrafter"/>
</dbReference>
<keyword evidence="1" id="KW-0342">GTP-binding</keyword>
<dbReference type="SUPFAM" id="SSF54980">
    <property type="entry name" value="EF-G C-terminal domain-like"/>
    <property type="match status" value="2"/>
</dbReference>
<feature type="domain" description="Tr-type G" evidence="2">
    <location>
        <begin position="9"/>
        <end position="214"/>
    </location>
</feature>
<dbReference type="PROSITE" id="PS51722">
    <property type="entry name" value="G_TR_2"/>
    <property type="match status" value="1"/>
</dbReference>
<dbReference type="SUPFAM" id="SSF50447">
    <property type="entry name" value="Translation proteins"/>
    <property type="match status" value="1"/>
</dbReference>
<proteinExistence type="predicted"/>
<dbReference type="InterPro" id="IPR009000">
    <property type="entry name" value="Transl_B-barrel_sf"/>
</dbReference>
<dbReference type="PANTHER" id="PTHR42908">
    <property type="entry name" value="TRANSLATION ELONGATION FACTOR-RELATED"/>
    <property type="match status" value="1"/>
</dbReference>
<evidence type="ECO:0000259" key="2">
    <source>
        <dbReference type="PROSITE" id="PS51722"/>
    </source>
</evidence>
<dbReference type="InterPro" id="IPR031157">
    <property type="entry name" value="G_TR_CS"/>
</dbReference>
<dbReference type="InterPro" id="IPR035647">
    <property type="entry name" value="EFG_III/V"/>
</dbReference>
<dbReference type="PROSITE" id="PS00301">
    <property type="entry name" value="G_TR_1"/>
    <property type="match status" value="1"/>
</dbReference>
<evidence type="ECO:0000313" key="4">
    <source>
        <dbReference type="Proteomes" id="UP000545876"/>
    </source>
</evidence>
<dbReference type="CDD" id="cd03691">
    <property type="entry name" value="BipA_TypA_II"/>
    <property type="match status" value="1"/>
</dbReference>
<dbReference type="EMBL" id="JAAZBX010000007">
    <property type="protein sequence ID" value="NLD25394.1"/>
    <property type="molecule type" value="Genomic_DNA"/>
</dbReference>
<dbReference type="CDD" id="cd01891">
    <property type="entry name" value="TypA_BipA"/>
    <property type="match status" value="1"/>
</dbReference>
<accession>A0A847D0Z1</accession>
<dbReference type="GO" id="GO:0005525">
    <property type="term" value="F:GTP binding"/>
    <property type="evidence" value="ECO:0007669"/>
    <property type="project" value="UniProtKB-KW"/>
</dbReference>
<dbReference type="AlphaFoldDB" id="A0A847D0Z1"/>
<comment type="caution">
    <text evidence="3">The sequence shown here is derived from an EMBL/GenBank/DDBJ whole genome shotgun (WGS) entry which is preliminary data.</text>
</comment>
<dbReference type="InterPro" id="IPR047041">
    <property type="entry name" value="BipA_GTP-bd_dom"/>
</dbReference>
<dbReference type="Gene3D" id="3.30.70.240">
    <property type="match status" value="1"/>
</dbReference>
<dbReference type="Gene3D" id="2.40.50.250">
    <property type="entry name" value="bipa protein"/>
    <property type="match status" value="1"/>
</dbReference>
<dbReference type="PRINTS" id="PR00315">
    <property type="entry name" value="ELONGATNFCT"/>
</dbReference>
<dbReference type="CDD" id="cd03710">
    <property type="entry name" value="BipA_TypA_C"/>
    <property type="match status" value="1"/>
</dbReference>
<evidence type="ECO:0000256" key="1">
    <source>
        <dbReference type="ARBA" id="ARBA00023134"/>
    </source>
</evidence>
<name>A0A847D0Z1_9BACT</name>
<dbReference type="InterPro" id="IPR000795">
    <property type="entry name" value="T_Tr_GTP-bd_dom"/>
</dbReference>
<dbReference type="Pfam" id="PF00009">
    <property type="entry name" value="GTP_EFTU"/>
    <property type="match status" value="1"/>
</dbReference>
<dbReference type="NCBIfam" id="TIGR00231">
    <property type="entry name" value="small_GTP"/>
    <property type="match status" value="1"/>
</dbReference>
<dbReference type="InterPro" id="IPR035651">
    <property type="entry name" value="BipA_V"/>
</dbReference>
<organism evidence="3 4">
    <name type="scientific">Candidatus Dojkabacteria bacterium</name>
    <dbReference type="NCBI Taxonomy" id="2099670"/>
    <lineage>
        <taxon>Bacteria</taxon>
        <taxon>Candidatus Dojkabacteria</taxon>
    </lineage>
</organism>
<dbReference type="InterPro" id="IPR000640">
    <property type="entry name" value="EFG_V-like"/>
</dbReference>
<evidence type="ECO:0000313" key="3">
    <source>
        <dbReference type="EMBL" id="NLD25394.1"/>
    </source>
</evidence>
<keyword evidence="1" id="KW-0547">Nucleotide-binding</keyword>
<sequence length="635" mass="71563">MSEIKYSKEKLRNVAIIAHVDHGKTTLVDAFMKQTHLFRENQEEMKQTQILDRGELEREKGITISAKNISVHYKDIKINIIDTPGHSDFGGEVERTLNMADSCLLLVDAKEGPMPQTKFVLKKALELGLKPVVLINKIDKKLANVEKTFSKINDLFLSLATEPEQLDFKTFYGISREGKVFEKLPEGDLTLANHTPGDLLPLFEEIYNSLPAPKGDETKPFQMQITSIEYDEHLGRYLIGKISNGKIKVGEPIVLVSDKEGFVKKQGRVNELFTKNGLEWEKIDNAQVGEIVAITGIDSTDIGATLCSTENPQALPEIKITPPTVRVKFSANTSPFVGKEGKLVTAKQLQQRLDQEKNLNISLKIESKGSNSHYVSGRGELQLAILVEQLRREGYEFELSKPEVILQEIDGIMCEPLEELIIDAPEEYMSVVTQEVSERKGKMVNMENEQGESRFTFHILTRNLIGLHRTLMTATKGTAVINSAIIDYVTHEKGNELFRKGVIISSETGTALAYALMSVQERGRLFITGSTEVYEGMIVGINNTEDDLEVNPCKARHKTNVRMSHAEVTEISLKTPITLSIEYALSFIKEDELIEITPKNIRLRKKLLKSTERVWSKRENLTFYAKQQLEKLSEQ</sequence>
<dbReference type="InterPro" id="IPR005225">
    <property type="entry name" value="Small_GTP-bd"/>
</dbReference>
<dbReference type="GO" id="GO:0003924">
    <property type="term" value="F:GTPase activity"/>
    <property type="evidence" value="ECO:0007669"/>
    <property type="project" value="InterPro"/>
</dbReference>
<dbReference type="InterPro" id="IPR027417">
    <property type="entry name" value="P-loop_NTPase"/>
</dbReference>
<dbReference type="PANTHER" id="PTHR42908:SF8">
    <property type="entry name" value="TR-TYPE G DOMAIN-CONTAINING PROTEIN"/>
    <property type="match status" value="1"/>
</dbReference>
<dbReference type="Gene3D" id="2.40.30.10">
    <property type="entry name" value="Translation factors"/>
    <property type="match status" value="1"/>
</dbReference>
<dbReference type="GO" id="GO:0005829">
    <property type="term" value="C:cytosol"/>
    <property type="evidence" value="ECO:0007669"/>
    <property type="project" value="TreeGrafter"/>
</dbReference>
<protein>
    <submittedName>
        <fullName evidence="3">GTP-binding protein</fullName>
    </submittedName>
</protein>
<gene>
    <name evidence="3" type="ORF">GX656_02015</name>
</gene>
<dbReference type="Gene3D" id="3.30.70.870">
    <property type="entry name" value="Elongation Factor G (Translational Gtpase), domain 3"/>
    <property type="match status" value="1"/>
</dbReference>